<organism evidence="1 2">
    <name type="scientific">Erwinia papayae</name>
    <dbReference type="NCBI Taxonomy" id="206499"/>
    <lineage>
        <taxon>Bacteria</taxon>
        <taxon>Pseudomonadati</taxon>
        <taxon>Pseudomonadota</taxon>
        <taxon>Gammaproteobacteria</taxon>
        <taxon>Enterobacterales</taxon>
        <taxon>Erwiniaceae</taxon>
        <taxon>Erwinia</taxon>
    </lineage>
</organism>
<reference evidence="1 2" key="1">
    <citation type="submission" date="2024-07" db="EMBL/GenBank/DDBJ databases">
        <authorList>
            <person name="Dulla G.F.J."/>
            <person name="Delorm J.G."/>
        </authorList>
    </citation>
    <scope>NUCLEOTIDE SEQUENCE [LARGE SCALE GENOMIC DNA]</scope>
    <source>
        <strain evidence="1 2">JGD 233</strain>
    </source>
</reference>
<accession>A0ABV3N3C9</accession>
<proteinExistence type="predicted"/>
<comment type="caution">
    <text evidence="1">The sequence shown here is derived from an EMBL/GenBank/DDBJ whole genome shotgun (WGS) entry which is preliminary data.</text>
</comment>
<dbReference type="EMBL" id="JBFKZN010000006">
    <property type="protein sequence ID" value="MEW5290323.1"/>
    <property type="molecule type" value="Genomic_DNA"/>
</dbReference>
<dbReference type="Proteomes" id="UP001554567">
    <property type="component" value="Unassembled WGS sequence"/>
</dbReference>
<dbReference type="RefSeq" id="WP_367167868.1">
    <property type="nucleotide sequence ID" value="NZ_JBFKZN010000006.1"/>
</dbReference>
<protein>
    <submittedName>
        <fullName evidence="1">Uncharacterized protein</fullName>
    </submittedName>
</protein>
<sequence>MINLVERSRNRLVLAALSDLINKTGSYHTAVKLSDGTIQTVELDADILTKALKKLFEARVYDISKSADAEKEISAVYSECVKLKSGKLSDKGEGFINAVIENLVEQAFRKEGIKNA</sequence>
<gene>
    <name evidence="1" type="ORF">ABW286_14210</name>
</gene>
<keyword evidence="2" id="KW-1185">Reference proteome</keyword>
<evidence type="ECO:0000313" key="2">
    <source>
        <dbReference type="Proteomes" id="UP001554567"/>
    </source>
</evidence>
<name>A0ABV3N3C9_9GAMM</name>
<evidence type="ECO:0000313" key="1">
    <source>
        <dbReference type="EMBL" id="MEW5290323.1"/>
    </source>
</evidence>